<evidence type="ECO:0000313" key="9">
    <source>
        <dbReference type="EMBL" id="ESO12013.1"/>
    </source>
</evidence>
<dbReference type="GO" id="GO:0019221">
    <property type="term" value="P:cytokine-mediated signaling pathway"/>
    <property type="evidence" value="ECO:0000318"/>
    <property type="project" value="GO_Central"/>
</dbReference>
<evidence type="ECO:0000256" key="1">
    <source>
        <dbReference type="ARBA" id="ARBA00004906"/>
    </source>
</evidence>
<dbReference type="Pfam" id="PF07525">
    <property type="entry name" value="SOCS_box"/>
    <property type="match status" value="1"/>
</dbReference>
<evidence type="ECO:0000313" key="10">
    <source>
        <dbReference type="EnsemblMetazoa" id="HelroP62096"/>
    </source>
</evidence>
<dbReference type="FunFam" id="3.30.505.10:FF:000028">
    <property type="entry name" value="Suppressor of cytokine signaling 5"/>
    <property type="match status" value="1"/>
</dbReference>
<dbReference type="Pfam" id="PF00017">
    <property type="entry name" value="SH2"/>
    <property type="match status" value="1"/>
</dbReference>
<dbReference type="SUPFAM" id="SSF55550">
    <property type="entry name" value="SH2 domain"/>
    <property type="match status" value="1"/>
</dbReference>
<dbReference type="PROSITE" id="PS50001">
    <property type="entry name" value="SH2"/>
    <property type="match status" value="1"/>
</dbReference>
<dbReference type="EMBL" id="KB095811">
    <property type="protein sequence ID" value="ESO12013.1"/>
    <property type="molecule type" value="Genomic_DNA"/>
</dbReference>
<dbReference type="EMBL" id="AMQM01000027">
    <property type="status" value="NOT_ANNOTATED_CDS"/>
    <property type="molecule type" value="Genomic_DNA"/>
</dbReference>
<dbReference type="GO" id="GO:0009968">
    <property type="term" value="P:negative regulation of signal transduction"/>
    <property type="evidence" value="ECO:0007669"/>
    <property type="project" value="UniProtKB-KW"/>
</dbReference>
<sequence length="213" mass="24754">MAADSSLCLSSNFFTQNSRNIGKYSADTFKPVNIDSDINSVGTVHTQVDYIHCLVPDLHQITNCNYYWGVMNRYEAEKLLDNKPDGTFLLRDSAQEDFLFSVSFRRYSRSLHARVEQLNHKFSFDSHDLNVFASSSVSGLIKHYKDPSCCMFFEPMLTIPLSRNKPFSLQFICRAIVCSRVKYDGVNLLPIPKCLMEYLQYYHYKHIVRVRQF</sequence>
<dbReference type="GeneID" id="20213305"/>
<evidence type="ECO:0008006" key="12">
    <source>
        <dbReference type="Google" id="ProtNLM"/>
    </source>
</evidence>
<dbReference type="SMART" id="SM00969">
    <property type="entry name" value="SOCS_box"/>
    <property type="match status" value="1"/>
</dbReference>
<dbReference type="EnsemblMetazoa" id="HelroT62096">
    <property type="protein sequence ID" value="HelroP62096"/>
    <property type="gene ID" value="HelroG62096"/>
</dbReference>
<evidence type="ECO:0000256" key="4">
    <source>
        <dbReference type="ARBA" id="ARBA00022786"/>
    </source>
</evidence>
<dbReference type="SMART" id="SM00252">
    <property type="entry name" value="SH2"/>
    <property type="match status" value="1"/>
</dbReference>
<dbReference type="InterPro" id="IPR001496">
    <property type="entry name" value="SOCS_box"/>
</dbReference>
<dbReference type="STRING" id="6412.T1FWV7"/>
<evidence type="ECO:0000256" key="2">
    <source>
        <dbReference type="ARBA" id="ARBA00022604"/>
    </source>
</evidence>
<protein>
    <recommendedName>
        <fullName evidence="12">Suppressor of cytokine signaling 5</fullName>
    </recommendedName>
</protein>
<evidence type="ECO:0000256" key="3">
    <source>
        <dbReference type="ARBA" id="ARBA00022700"/>
    </source>
</evidence>
<dbReference type="InterPro" id="IPR000980">
    <property type="entry name" value="SH2"/>
</dbReference>
<dbReference type="KEGG" id="hro:HELRODRAFT_62096"/>
<keyword evidence="5 6" id="KW-0727">SH2 domain</keyword>
<gene>
    <name evidence="10" type="primary">20213305</name>
    <name evidence="9" type="ORF">HELRODRAFT_62096</name>
</gene>
<evidence type="ECO:0000256" key="5">
    <source>
        <dbReference type="ARBA" id="ARBA00022999"/>
    </source>
</evidence>
<reference evidence="9 11" key="2">
    <citation type="journal article" date="2013" name="Nature">
        <title>Insights into bilaterian evolution from three spiralian genomes.</title>
        <authorList>
            <person name="Simakov O."/>
            <person name="Marletaz F."/>
            <person name="Cho S.J."/>
            <person name="Edsinger-Gonzales E."/>
            <person name="Havlak P."/>
            <person name="Hellsten U."/>
            <person name="Kuo D.H."/>
            <person name="Larsson T."/>
            <person name="Lv J."/>
            <person name="Arendt D."/>
            <person name="Savage R."/>
            <person name="Osoegawa K."/>
            <person name="de Jong P."/>
            <person name="Grimwood J."/>
            <person name="Chapman J.A."/>
            <person name="Shapiro H."/>
            <person name="Aerts A."/>
            <person name="Otillar R.P."/>
            <person name="Terry A.Y."/>
            <person name="Boore J.L."/>
            <person name="Grigoriev I.V."/>
            <person name="Lindberg D.R."/>
            <person name="Seaver E.C."/>
            <person name="Weisblat D.A."/>
            <person name="Putnam N.H."/>
            <person name="Rokhsar D.S."/>
        </authorList>
    </citation>
    <scope>NUCLEOTIDE SEQUENCE</scope>
</reference>
<dbReference type="eggNOG" id="KOG4566">
    <property type="taxonomic scope" value="Eukaryota"/>
</dbReference>
<dbReference type="InterPro" id="IPR036860">
    <property type="entry name" value="SH2_dom_sf"/>
</dbReference>
<dbReference type="PRINTS" id="PR00401">
    <property type="entry name" value="SH2DOMAIN"/>
</dbReference>
<comment type="pathway">
    <text evidence="1">Protein modification; protein ubiquitination.</text>
</comment>
<dbReference type="CTD" id="20213305"/>
<keyword evidence="11" id="KW-1185">Reference proteome</keyword>
<organism evidence="10 11">
    <name type="scientific">Helobdella robusta</name>
    <name type="common">Californian leech</name>
    <dbReference type="NCBI Taxonomy" id="6412"/>
    <lineage>
        <taxon>Eukaryota</taxon>
        <taxon>Metazoa</taxon>
        <taxon>Spiralia</taxon>
        <taxon>Lophotrochozoa</taxon>
        <taxon>Annelida</taxon>
        <taxon>Clitellata</taxon>
        <taxon>Hirudinea</taxon>
        <taxon>Rhynchobdellida</taxon>
        <taxon>Glossiphoniidae</taxon>
        <taxon>Helobdella</taxon>
    </lineage>
</organism>
<evidence type="ECO:0000256" key="6">
    <source>
        <dbReference type="PROSITE-ProRule" id="PRU00191"/>
    </source>
</evidence>
<dbReference type="PANTHER" id="PTHR10155">
    <property type="entry name" value="PHOSPHATIDYLINOSITOL 3-KINASE REGULATORY SUBUNIT"/>
    <property type="match status" value="1"/>
</dbReference>
<feature type="domain" description="SH2" evidence="7">
    <location>
        <begin position="66"/>
        <end position="161"/>
    </location>
</feature>
<name>T1FWV7_HELRO</name>
<evidence type="ECO:0000313" key="11">
    <source>
        <dbReference type="Proteomes" id="UP000015101"/>
    </source>
</evidence>
<dbReference type="PROSITE" id="PS50225">
    <property type="entry name" value="SOCS"/>
    <property type="match status" value="1"/>
</dbReference>
<dbReference type="SMART" id="SM00253">
    <property type="entry name" value="SOCS"/>
    <property type="match status" value="1"/>
</dbReference>
<dbReference type="Gene3D" id="3.30.505.10">
    <property type="entry name" value="SH2 domain"/>
    <property type="match status" value="1"/>
</dbReference>
<proteinExistence type="predicted"/>
<dbReference type="InParanoid" id="T1FWV7"/>
<accession>T1FWV7</accession>
<dbReference type="GO" id="GO:0035556">
    <property type="term" value="P:intracellular signal transduction"/>
    <property type="evidence" value="ECO:0007669"/>
    <property type="project" value="InterPro"/>
</dbReference>
<keyword evidence="2" id="KW-0341">Growth regulation</keyword>
<dbReference type="AlphaFoldDB" id="T1FWV7"/>
<feature type="domain" description="SOCS box" evidence="8">
    <location>
        <begin position="156"/>
        <end position="205"/>
    </location>
</feature>
<dbReference type="InterPro" id="IPR036036">
    <property type="entry name" value="SOCS_box-like_dom_sf"/>
</dbReference>
<reference evidence="11" key="1">
    <citation type="submission" date="2012-12" db="EMBL/GenBank/DDBJ databases">
        <authorList>
            <person name="Hellsten U."/>
            <person name="Grimwood J."/>
            <person name="Chapman J.A."/>
            <person name="Shapiro H."/>
            <person name="Aerts A."/>
            <person name="Otillar R.P."/>
            <person name="Terry A.Y."/>
            <person name="Boore J.L."/>
            <person name="Simakov O."/>
            <person name="Marletaz F."/>
            <person name="Cho S.-J."/>
            <person name="Edsinger-Gonzales E."/>
            <person name="Havlak P."/>
            <person name="Kuo D.-H."/>
            <person name="Larsson T."/>
            <person name="Lv J."/>
            <person name="Arendt D."/>
            <person name="Savage R."/>
            <person name="Osoegawa K."/>
            <person name="de Jong P."/>
            <person name="Lindberg D.R."/>
            <person name="Seaver E.C."/>
            <person name="Weisblat D.A."/>
            <person name="Putnam N.H."/>
            <person name="Grigoriev I.V."/>
            <person name="Rokhsar D.S."/>
        </authorList>
    </citation>
    <scope>NUCLEOTIDE SEQUENCE</scope>
</reference>
<evidence type="ECO:0000259" key="7">
    <source>
        <dbReference type="PROSITE" id="PS50001"/>
    </source>
</evidence>
<evidence type="ECO:0000259" key="8">
    <source>
        <dbReference type="PROSITE" id="PS50225"/>
    </source>
</evidence>
<dbReference type="Proteomes" id="UP000015101">
    <property type="component" value="Unassembled WGS sequence"/>
</dbReference>
<keyword evidence="3" id="KW-0734">Signal transduction inhibitor</keyword>
<dbReference type="HOGENOM" id="CLU_079452_1_0_1"/>
<dbReference type="PANTHER" id="PTHR10155:SF0">
    <property type="entry name" value="SUPPRESSOR OF CYTOKINE SIGNALING AT 36E, ISOFORM D"/>
    <property type="match status" value="1"/>
</dbReference>
<reference evidence="10" key="3">
    <citation type="submission" date="2015-06" db="UniProtKB">
        <authorList>
            <consortium name="EnsemblMetazoa"/>
        </authorList>
    </citation>
    <scope>IDENTIFICATION</scope>
</reference>
<dbReference type="OrthoDB" id="5979828at2759"/>
<keyword evidence="4" id="KW-0833">Ubl conjugation pathway</keyword>
<dbReference type="SUPFAM" id="SSF158235">
    <property type="entry name" value="SOCS box-like"/>
    <property type="match status" value="1"/>
</dbReference>
<dbReference type="OMA" id="CRATICK"/>
<dbReference type="RefSeq" id="XP_009008733.1">
    <property type="nucleotide sequence ID" value="XM_009010485.1"/>
</dbReference>